<name>A0A3S4Z3J8_MANHA</name>
<proteinExistence type="predicted"/>
<reference evidence="1" key="1">
    <citation type="submission" date="2018-12" db="EMBL/GenBank/DDBJ databases">
        <authorList>
            <consortium name="Pathogen Informatics"/>
        </authorList>
    </citation>
    <scope>NUCLEOTIDE SEQUENCE [LARGE SCALE GENOMIC DNA]</scope>
    <source>
        <strain evidence="1">NCTC10643</strain>
    </source>
</reference>
<dbReference type="AlphaFoldDB" id="A0A3S4Z3J8"/>
<protein>
    <submittedName>
        <fullName evidence="1">Uncharacterized protein</fullName>
    </submittedName>
</protein>
<evidence type="ECO:0000313" key="1">
    <source>
        <dbReference type="EMBL" id="VEI74693.1"/>
    </source>
</evidence>
<dbReference type="Proteomes" id="UP000271188">
    <property type="component" value="Chromosome"/>
</dbReference>
<evidence type="ECO:0000313" key="2">
    <source>
        <dbReference type="Proteomes" id="UP000271188"/>
    </source>
</evidence>
<sequence length="74" mass="8475">MQMLLRKSIRGQIQVGGQIYYSHLLEGFEGDSFVVQPIDGGKRLKVFRNLGRAKPPLYLFTAEKLPEITLEIRI</sequence>
<gene>
    <name evidence="1" type="ORF">NCTC10643_00232</name>
</gene>
<accession>A0A3S4Z3J8</accession>
<organism evidence="1 2">
    <name type="scientific">Mannheimia haemolytica</name>
    <name type="common">Pasteurella haemolytica</name>
    <dbReference type="NCBI Taxonomy" id="75985"/>
    <lineage>
        <taxon>Bacteria</taxon>
        <taxon>Pseudomonadati</taxon>
        <taxon>Pseudomonadota</taxon>
        <taxon>Gammaproteobacteria</taxon>
        <taxon>Pasteurellales</taxon>
        <taxon>Pasteurellaceae</taxon>
        <taxon>Mannheimia</taxon>
    </lineage>
</organism>
<dbReference type="EMBL" id="LR134495">
    <property type="protein sequence ID" value="VEI74693.1"/>
    <property type="molecule type" value="Genomic_DNA"/>
</dbReference>